<gene>
    <name evidence="1" type="ORF">B4U80_03208</name>
</gene>
<dbReference type="EMBL" id="NCKV01001612">
    <property type="protein sequence ID" value="RWS28051.1"/>
    <property type="molecule type" value="Genomic_DNA"/>
</dbReference>
<organism evidence="1 2">
    <name type="scientific">Leptotrombidium deliense</name>
    <dbReference type="NCBI Taxonomy" id="299467"/>
    <lineage>
        <taxon>Eukaryota</taxon>
        <taxon>Metazoa</taxon>
        <taxon>Ecdysozoa</taxon>
        <taxon>Arthropoda</taxon>
        <taxon>Chelicerata</taxon>
        <taxon>Arachnida</taxon>
        <taxon>Acari</taxon>
        <taxon>Acariformes</taxon>
        <taxon>Trombidiformes</taxon>
        <taxon>Prostigmata</taxon>
        <taxon>Anystina</taxon>
        <taxon>Parasitengona</taxon>
        <taxon>Trombiculoidea</taxon>
        <taxon>Trombiculidae</taxon>
        <taxon>Leptotrombidium</taxon>
    </lineage>
</organism>
<comment type="caution">
    <text evidence="1">The sequence shown here is derived from an EMBL/GenBank/DDBJ whole genome shotgun (WGS) entry which is preliminary data.</text>
</comment>
<dbReference type="Proteomes" id="UP000288716">
    <property type="component" value="Unassembled WGS sequence"/>
</dbReference>
<sequence>MCSLSQSWCCLLLKRTQEVLSMERLQLPQLSSCC</sequence>
<dbReference type="AlphaFoldDB" id="A0A443SKJ7"/>
<accession>A0A443SKJ7</accession>
<dbReference type="VEuPathDB" id="VectorBase:LDEU003989"/>
<reference evidence="1 2" key="1">
    <citation type="journal article" date="2018" name="Gigascience">
        <title>Genomes of trombidid mites reveal novel predicted allergens and laterally-transferred genes associated with secondary metabolism.</title>
        <authorList>
            <person name="Dong X."/>
            <person name="Chaisiri K."/>
            <person name="Xia D."/>
            <person name="Armstrong S.D."/>
            <person name="Fang Y."/>
            <person name="Donnelly M.J."/>
            <person name="Kadowaki T."/>
            <person name="McGarry J.W."/>
            <person name="Darby A.C."/>
            <person name="Makepeace B.L."/>
        </authorList>
    </citation>
    <scope>NUCLEOTIDE SEQUENCE [LARGE SCALE GENOMIC DNA]</scope>
    <source>
        <strain evidence="1">UoL-UT</strain>
    </source>
</reference>
<name>A0A443SKJ7_9ACAR</name>
<evidence type="ECO:0000313" key="1">
    <source>
        <dbReference type="EMBL" id="RWS28051.1"/>
    </source>
</evidence>
<keyword evidence="2" id="KW-1185">Reference proteome</keyword>
<protein>
    <submittedName>
        <fullName evidence="1">Uncharacterized protein</fullName>
    </submittedName>
</protein>
<evidence type="ECO:0000313" key="2">
    <source>
        <dbReference type="Proteomes" id="UP000288716"/>
    </source>
</evidence>
<proteinExistence type="predicted"/>